<sequence>MEDNIQLGEKPFDKMMFVLKNPVTEKNHLDYKFKEYEMQQIADDIWAMPAYMKKDDDFTIFFIVTKVDSGEVVVAMAEGQSGKNGQFDLSRPINTGAGLNALNKHDQSQALEALHFLNLISKAGEGEWRMVED</sequence>
<dbReference type="AlphaFoldDB" id="A0A0C1Q2I2"/>
<gene>
    <name evidence="1" type="ORF">LfDm3_0696</name>
</gene>
<name>A0A0C1Q2I2_9LACO</name>
<comment type="caution">
    <text evidence="1">The sequence shown here is derived from an EMBL/GenBank/DDBJ whole genome shotgun (WGS) entry which is preliminary data.</text>
</comment>
<reference evidence="1 2" key="1">
    <citation type="submission" date="2014-06" db="EMBL/GenBank/DDBJ databases">
        <title>Functional and comparative genomic analyses of the Drosophila gut microbiota identify candidate symbiosis factors.</title>
        <authorList>
            <person name="Newell P.D."/>
            <person name="Chaston J.M."/>
            <person name="Douglas A.E."/>
        </authorList>
    </citation>
    <scope>NUCLEOTIDE SEQUENCE [LARGE SCALE GENOMIC DNA]</scope>
    <source>
        <strain evidence="1 2">DmCS_002</strain>
    </source>
</reference>
<dbReference type="Proteomes" id="UP000031397">
    <property type="component" value="Unassembled WGS sequence"/>
</dbReference>
<evidence type="ECO:0000313" key="2">
    <source>
        <dbReference type="Proteomes" id="UP000031397"/>
    </source>
</evidence>
<dbReference type="EMBL" id="JOJZ01000013">
    <property type="protein sequence ID" value="KID42028.1"/>
    <property type="molecule type" value="Genomic_DNA"/>
</dbReference>
<accession>A0A0C1Q2I2</accession>
<dbReference type="OrthoDB" id="2246572at2"/>
<organism evidence="1 2">
    <name type="scientific">Fructilactobacillus fructivorans</name>
    <dbReference type="NCBI Taxonomy" id="1614"/>
    <lineage>
        <taxon>Bacteria</taxon>
        <taxon>Bacillati</taxon>
        <taxon>Bacillota</taxon>
        <taxon>Bacilli</taxon>
        <taxon>Lactobacillales</taxon>
        <taxon>Lactobacillaceae</taxon>
        <taxon>Fructilactobacillus</taxon>
    </lineage>
</organism>
<dbReference type="PATRIC" id="fig|1614.7.peg.666"/>
<protein>
    <submittedName>
        <fullName evidence="1">Uncharacterized protein</fullName>
    </submittedName>
</protein>
<proteinExistence type="predicted"/>
<dbReference type="RefSeq" id="WP_039144128.1">
    <property type="nucleotide sequence ID" value="NZ_JOJZ01000013.1"/>
</dbReference>
<evidence type="ECO:0000313" key="1">
    <source>
        <dbReference type="EMBL" id="KID42028.1"/>
    </source>
</evidence>
<keyword evidence="2" id="KW-1185">Reference proteome</keyword>
<dbReference type="GeneID" id="74913364"/>